<keyword evidence="2" id="KW-0472">Membrane</keyword>
<evidence type="ECO:0000313" key="5">
    <source>
        <dbReference type="EMBL" id="SHJ05868.1"/>
    </source>
</evidence>
<feature type="domain" description="DUF6377" evidence="4">
    <location>
        <begin position="258"/>
        <end position="512"/>
    </location>
</feature>
<proteinExistence type="predicted"/>
<protein>
    <recommendedName>
        <fullName evidence="4">DUF6377 domain-containing protein</fullName>
    </recommendedName>
</protein>
<evidence type="ECO:0000256" key="2">
    <source>
        <dbReference type="SAM" id="Phobius"/>
    </source>
</evidence>
<dbReference type="Proteomes" id="UP000184192">
    <property type="component" value="Unassembled WGS sequence"/>
</dbReference>
<keyword evidence="1" id="KW-0175">Coiled coil</keyword>
<feature type="coiled-coil region" evidence="1">
    <location>
        <begin position="358"/>
        <end position="392"/>
    </location>
</feature>
<dbReference type="AlphaFoldDB" id="A0A1M6G7B7"/>
<keyword evidence="3" id="KW-0732">Signal</keyword>
<evidence type="ECO:0000313" key="6">
    <source>
        <dbReference type="Proteomes" id="UP000184192"/>
    </source>
</evidence>
<dbReference type="RefSeq" id="WP_025832302.1">
    <property type="nucleotide sequence ID" value="NZ_FQZN01000014.1"/>
</dbReference>
<dbReference type="GeneID" id="92712545"/>
<organism evidence="5 6">
    <name type="scientific">Bacteroides stercorirosoris</name>
    <dbReference type="NCBI Taxonomy" id="871324"/>
    <lineage>
        <taxon>Bacteria</taxon>
        <taxon>Pseudomonadati</taxon>
        <taxon>Bacteroidota</taxon>
        <taxon>Bacteroidia</taxon>
        <taxon>Bacteroidales</taxon>
        <taxon>Bacteroidaceae</taxon>
        <taxon>Bacteroides</taxon>
    </lineage>
</organism>
<sequence>MKKIIIFLYICGVCMCQLHAATNNVVDSLLSQLDQVIQNRPVYIEQKEKKLNDLRKALRQRISDENRFTLLGEYLDEYRSYNTDSSLYISRERYQVALRMKNKEHQDNALMNTAEIMGTAGMYKEAIDLMQNVHINQLPDELHPYYYHIYRTVYGLMADYAVTEQEKKLYAEITDKYRDSLLLVNKDNLLVYTLIQSDQYNVRGEFENAIQLLTDYLAGQIDNVHDVAICAYTLSESYRLKEDTEKEKEYLILSSIADMKSAVREYISLRKLAVLLYQEGDIDRAYSYLKLCMDDAVFCNARLRILEILQIFPLINDAYQQKTEKQQEQMEWALVSISLLSIFLLIAIFYVYKQMKRVAAARHEVVDANKRLKELNEELHRYNLQLKEANHIIAENSYLKEEYIGRYMDQCSVYLEKMDNYRRSLGKIAASGKVDELYKHIKSSKFIDEELKDFYANFDNTFLQLFPTFVEDFNALLADGEQIYPKANERMSTELRIFALIRLGITDSVKIAQFLRYSVTTIYNYRTKVRNKAAGDRDLLEQEVMKIGKSKD</sequence>
<feature type="transmembrane region" description="Helical" evidence="2">
    <location>
        <begin position="332"/>
        <end position="352"/>
    </location>
</feature>
<dbReference type="Pfam" id="PF19904">
    <property type="entry name" value="DUF6377"/>
    <property type="match status" value="1"/>
</dbReference>
<dbReference type="eggNOG" id="COG4735">
    <property type="taxonomic scope" value="Bacteria"/>
</dbReference>
<reference evidence="6" key="1">
    <citation type="submission" date="2016-11" db="EMBL/GenBank/DDBJ databases">
        <authorList>
            <person name="Varghese N."/>
            <person name="Submissions S."/>
        </authorList>
    </citation>
    <scope>NUCLEOTIDE SEQUENCE [LARGE SCALE GENOMIC DNA]</scope>
    <source>
        <strain evidence="6">DSM 26884</strain>
    </source>
</reference>
<accession>A0A1M6G7B7</accession>
<dbReference type="EMBL" id="FQZN01000014">
    <property type="protein sequence ID" value="SHJ05868.1"/>
    <property type="molecule type" value="Genomic_DNA"/>
</dbReference>
<evidence type="ECO:0000259" key="4">
    <source>
        <dbReference type="Pfam" id="PF19904"/>
    </source>
</evidence>
<gene>
    <name evidence="5" type="ORF">SAMN05444350_11442</name>
</gene>
<evidence type="ECO:0000256" key="1">
    <source>
        <dbReference type="SAM" id="Coils"/>
    </source>
</evidence>
<dbReference type="InterPro" id="IPR045957">
    <property type="entry name" value="DUF6377"/>
</dbReference>
<feature type="signal peptide" evidence="3">
    <location>
        <begin position="1"/>
        <end position="20"/>
    </location>
</feature>
<evidence type="ECO:0000256" key="3">
    <source>
        <dbReference type="SAM" id="SignalP"/>
    </source>
</evidence>
<keyword evidence="2" id="KW-0812">Transmembrane</keyword>
<feature type="chain" id="PRO_5009917629" description="DUF6377 domain-containing protein" evidence="3">
    <location>
        <begin position="21"/>
        <end position="552"/>
    </location>
</feature>
<keyword evidence="2" id="KW-1133">Transmembrane helix</keyword>
<name>A0A1M6G7B7_9BACE</name>
<keyword evidence="6" id="KW-1185">Reference proteome</keyword>